<evidence type="ECO:0000256" key="1">
    <source>
        <dbReference type="ARBA" id="ARBA00000085"/>
    </source>
</evidence>
<dbReference type="GO" id="GO:0004673">
    <property type="term" value="F:protein histidine kinase activity"/>
    <property type="evidence" value="ECO:0007669"/>
    <property type="project" value="UniProtKB-EC"/>
</dbReference>
<evidence type="ECO:0000256" key="4">
    <source>
        <dbReference type="ARBA" id="ARBA00022679"/>
    </source>
</evidence>
<dbReference type="Pfam" id="PF00072">
    <property type="entry name" value="Response_reg"/>
    <property type="match status" value="1"/>
</dbReference>
<dbReference type="Gene3D" id="3.20.20.450">
    <property type="entry name" value="EAL domain"/>
    <property type="match status" value="1"/>
</dbReference>
<dbReference type="InterPro" id="IPR011006">
    <property type="entry name" value="CheY-like_superfamily"/>
</dbReference>
<feature type="domain" description="Response regulatory" evidence="10">
    <location>
        <begin position="7"/>
        <end position="123"/>
    </location>
</feature>
<dbReference type="GO" id="GO:0005524">
    <property type="term" value="F:ATP binding"/>
    <property type="evidence" value="ECO:0007669"/>
    <property type="project" value="UniProtKB-KW"/>
</dbReference>
<feature type="domain" description="EAL" evidence="11">
    <location>
        <begin position="334"/>
        <end position="590"/>
    </location>
</feature>
<reference evidence="13 14" key="1">
    <citation type="submission" date="2014-02" db="EMBL/GenBank/DDBJ databases">
        <authorList>
            <person name="Genoscope - CEA"/>
        </authorList>
    </citation>
    <scope>NUCLEOTIDE SEQUENCE [LARGE SCALE GENOMIC DNA]</scope>
    <source>
        <strain evidence="13 14">PCC 8005</strain>
    </source>
</reference>
<keyword evidence="3 9" id="KW-0597">Phosphoprotein</keyword>
<evidence type="ECO:0000256" key="5">
    <source>
        <dbReference type="ARBA" id="ARBA00022741"/>
    </source>
</evidence>
<dbReference type="InterPro" id="IPR043128">
    <property type="entry name" value="Rev_trsase/Diguanyl_cyclase"/>
</dbReference>
<dbReference type="Pfam" id="PF00990">
    <property type="entry name" value="GGDEF"/>
    <property type="match status" value="1"/>
</dbReference>
<keyword evidence="4" id="KW-0808">Transferase</keyword>
<dbReference type="NCBIfam" id="TIGR00254">
    <property type="entry name" value="GGDEF"/>
    <property type="match status" value="1"/>
</dbReference>
<proteinExistence type="predicted"/>
<dbReference type="FunFam" id="3.40.50.2300:FF:000121">
    <property type="entry name" value="Sensor histidine kinase RcsC"/>
    <property type="match status" value="1"/>
</dbReference>
<accession>A0A9P1KGX1</accession>
<dbReference type="InterPro" id="IPR001789">
    <property type="entry name" value="Sig_transdc_resp-reg_receiver"/>
</dbReference>
<dbReference type="Gene3D" id="3.40.50.2300">
    <property type="match status" value="1"/>
</dbReference>
<dbReference type="CDD" id="cd01948">
    <property type="entry name" value="EAL"/>
    <property type="match status" value="1"/>
</dbReference>
<evidence type="ECO:0000256" key="8">
    <source>
        <dbReference type="ARBA" id="ARBA00023012"/>
    </source>
</evidence>
<gene>
    <name evidence="13" type="ORF">ARTHRO_30663</name>
</gene>
<evidence type="ECO:0000256" key="2">
    <source>
        <dbReference type="ARBA" id="ARBA00012438"/>
    </source>
</evidence>
<evidence type="ECO:0000256" key="3">
    <source>
        <dbReference type="ARBA" id="ARBA00022553"/>
    </source>
</evidence>
<evidence type="ECO:0000256" key="7">
    <source>
        <dbReference type="ARBA" id="ARBA00022840"/>
    </source>
</evidence>
<evidence type="ECO:0000313" key="13">
    <source>
        <dbReference type="EMBL" id="CDM95394.1"/>
    </source>
</evidence>
<dbReference type="SUPFAM" id="SSF141868">
    <property type="entry name" value="EAL domain-like"/>
    <property type="match status" value="1"/>
</dbReference>
<evidence type="ECO:0000259" key="10">
    <source>
        <dbReference type="PROSITE" id="PS50110"/>
    </source>
</evidence>
<dbReference type="Proteomes" id="UP000032946">
    <property type="component" value="Chromosome"/>
</dbReference>
<keyword evidence="6" id="KW-0418">Kinase</keyword>
<dbReference type="EC" id="2.7.13.3" evidence="2"/>
<comment type="catalytic activity">
    <reaction evidence="1">
        <text>ATP + protein L-histidine = ADP + protein N-phospho-L-histidine.</text>
        <dbReference type="EC" id="2.7.13.3"/>
    </reaction>
</comment>
<feature type="modified residue" description="4-aspartylphosphate" evidence="9">
    <location>
        <position position="56"/>
    </location>
</feature>
<name>A0A9P1KGX1_9CYAN</name>
<dbReference type="SMART" id="SM00052">
    <property type="entry name" value="EAL"/>
    <property type="match status" value="1"/>
</dbReference>
<dbReference type="InterPro" id="IPR052155">
    <property type="entry name" value="Biofilm_reg_signaling"/>
</dbReference>
<dbReference type="PROSITE" id="PS50887">
    <property type="entry name" value="GGDEF"/>
    <property type="match status" value="1"/>
</dbReference>
<dbReference type="SUPFAM" id="SSF52172">
    <property type="entry name" value="CheY-like"/>
    <property type="match status" value="1"/>
</dbReference>
<evidence type="ECO:0000259" key="12">
    <source>
        <dbReference type="PROSITE" id="PS50887"/>
    </source>
</evidence>
<feature type="domain" description="GGDEF" evidence="12">
    <location>
        <begin position="192"/>
        <end position="325"/>
    </location>
</feature>
<dbReference type="CDD" id="cd19920">
    <property type="entry name" value="REC_PA4781-like"/>
    <property type="match status" value="1"/>
</dbReference>
<dbReference type="SMART" id="SM00448">
    <property type="entry name" value="REC"/>
    <property type="match status" value="1"/>
</dbReference>
<dbReference type="EMBL" id="FO818640">
    <property type="protein sequence ID" value="CDM95394.1"/>
    <property type="molecule type" value="Genomic_DNA"/>
</dbReference>
<evidence type="ECO:0000256" key="6">
    <source>
        <dbReference type="ARBA" id="ARBA00022777"/>
    </source>
</evidence>
<dbReference type="FunFam" id="3.20.20.450:FF:000001">
    <property type="entry name" value="Cyclic di-GMP phosphodiesterase yahA"/>
    <property type="match status" value="1"/>
</dbReference>
<keyword evidence="7" id="KW-0067">ATP-binding</keyword>
<organism evidence="13 14">
    <name type="scientific">Limnospira indica PCC 8005</name>
    <dbReference type="NCBI Taxonomy" id="376219"/>
    <lineage>
        <taxon>Bacteria</taxon>
        <taxon>Bacillati</taxon>
        <taxon>Cyanobacteriota</taxon>
        <taxon>Cyanophyceae</taxon>
        <taxon>Oscillatoriophycideae</taxon>
        <taxon>Oscillatoriales</taxon>
        <taxon>Sirenicapillariaceae</taxon>
        <taxon>Limnospira</taxon>
    </lineage>
</organism>
<dbReference type="PROSITE" id="PS50110">
    <property type="entry name" value="RESPONSE_REGULATORY"/>
    <property type="match status" value="1"/>
</dbReference>
<dbReference type="SUPFAM" id="SSF55073">
    <property type="entry name" value="Nucleotide cyclase"/>
    <property type="match status" value="1"/>
</dbReference>
<dbReference type="InterPro" id="IPR001633">
    <property type="entry name" value="EAL_dom"/>
</dbReference>
<evidence type="ECO:0000313" key="14">
    <source>
        <dbReference type="Proteomes" id="UP000032946"/>
    </source>
</evidence>
<dbReference type="InterPro" id="IPR029787">
    <property type="entry name" value="Nucleotide_cyclase"/>
</dbReference>
<dbReference type="InterPro" id="IPR035919">
    <property type="entry name" value="EAL_sf"/>
</dbReference>
<dbReference type="Gene3D" id="3.30.70.270">
    <property type="match status" value="1"/>
</dbReference>
<dbReference type="InterPro" id="IPR000160">
    <property type="entry name" value="GGDEF_dom"/>
</dbReference>
<sequence length="592" mass="66351">MDTPKADILVVDDKPENLHLLSEILMLEGYNVRKAVNGKMALMAVKTVQPDLILLDIMMPGMDGYQVCKELKNNQTLAKVPVIFLSALNDVFDKVKAFGAGGVDYITKPFQMEEVLVRVQNHLMLKEAEKKILELNTELEARVKERTQQLQIANYKLLEMALHDPLTKLPNRALFMDKISLVIKSVKEGNNHGFAVLFMDCDRFKVVNDSLGHTVGDELLIAIGDRIQKILKNNDLLSRLGGDEFAIIVHDVNEIEPVRNLADSILEVMSCPFQIYSREIFINMSIGVVLSNSNYEQPEHLLRDADTAMYRAKALGRGQYHIFDPAMHKEALDLLGLETDLRRAIENQELIPYYQPIINLETGKISSMEALVRWQHPQRGLVPPGMFIPLAEEMGIITTIGTLMLVEACHQLKNWQEQKLVDESVSMSVNLSVRQFTQADLIATVDDILAESGLNPKCLRLEMTESAIVENTQTARTILTQFRDRHIGLSLDDFGTGYSSLSYLHAFPVDTIKIDKSFVSLLDGTPENLGLIPAIIGISKTLNMVAVAEGIETAEQLAQLRELECNSGQGYFFSRPLPATQMAELLATHPQW</sequence>
<dbReference type="PANTHER" id="PTHR44757:SF2">
    <property type="entry name" value="BIOFILM ARCHITECTURE MAINTENANCE PROTEIN MBAA"/>
    <property type="match status" value="1"/>
</dbReference>
<keyword evidence="8" id="KW-0902">Two-component regulatory system</keyword>
<dbReference type="Pfam" id="PF00563">
    <property type="entry name" value="EAL"/>
    <property type="match status" value="1"/>
</dbReference>
<dbReference type="AlphaFoldDB" id="A0A9P1KGX1"/>
<dbReference type="RefSeq" id="WP_008050986.1">
    <property type="nucleotide sequence ID" value="NZ_FO818640.1"/>
</dbReference>
<dbReference type="PANTHER" id="PTHR44757">
    <property type="entry name" value="DIGUANYLATE CYCLASE DGCP"/>
    <property type="match status" value="1"/>
</dbReference>
<keyword evidence="5" id="KW-0547">Nucleotide-binding</keyword>
<dbReference type="CDD" id="cd01949">
    <property type="entry name" value="GGDEF"/>
    <property type="match status" value="1"/>
</dbReference>
<keyword evidence="14" id="KW-1185">Reference proteome</keyword>
<dbReference type="SMART" id="SM00267">
    <property type="entry name" value="GGDEF"/>
    <property type="match status" value="1"/>
</dbReference>
<evidence type="ECO:0000256" key="9">
    <source>
        <dbReference type="PROSITE-ProRule" id="PRU00169"/>
    </source>
</evidence>
<dbReference type="PROSITE" id="PS50883">
    <property type="entry name" value="EAL"/>
    <property type="match status" value="1"/>
</dbReference>
<evidence type="ECO:0000259" key="11">
    <source>
        <dbReference type="PROSITE" id="PS50883"/>
    </source>
</evidence>
<protein>
    <recommendedName>
        <fullName evidence="2">histidine kinase</fullName>
        <ecNumber evidence="2">2.7.13.3</ecNumber>
    </recommendedName>
</protein>
<dbReference type="GO" id="GO:0000160">
    <property type="term" value="P:phosphorelay signal transduction system"/>
    <property type="evidence" value="ECO:0007669"/>
    <property type="project" value="UniProtKB-KW"/>
</dbReference>